<gene>
    <name evidence="2" type="ORF">PV11_07246</name>
</gene>
<dbReference type="OrthoDB" id="1263307at2759"/>
<dbReference type="STRING" id="1016849.A0A0D1YFN8"/>
<dbReference type="EMBL" id="KN846953">
    <property type="protein sequence ID" value="KIV79699.1"/>
    <property type="molecule type" value="Genomic_DNA"/>
</dbReference>
<dbReference type="PANTHER" id="PTHR37017">
    <property type="entry name" value="AB HYDROLASE-1 DOMAIN-CONTAINING PROTEIN-RELATED"/>
    <property type="match status" value="1"/>
</dbReference>
<dbReference type="InterPro" id="IPR029058">
    <property type="entry name" value="AB_hydrolase_fold"/>
</dbReference>
<accession>A0A0D1YFN8</accession>
<organism evidence="2 3">
    <name type="scientific">Exophiala sideris</name>
    <dbReference type="NCBI Taxonomy" id="1016849"/>
    <lineage>
        <taxon>Eukaryota</taxon>
        <taxon>Fungi</taxon>
        <taxon>Dikarya</taxon>
        <taxon>Ascomycota</taxon>
        <taxon>Pezizomycotina</taxon>
        <taxon>Eurotiomycetes</taxon>
        <taxon>Chaetothyriomycetidae</taxon>
        <taxon>Chaetothyriales</taxon>
        <taxon>Herpotrichiellaceae</taxon>
        <taxon>Exophiala</taxon>
    </lineage>
</organism>
<dbReference type="SUPFAM" id="SSF53474">
    <property type="entry name" value="alpha/beta-Hydrolases"/>
    <property type="match status" value="1"/>
</dbReference>
<evidence type="ECO:0000313" key="3">
    <source>
        <dbReference type="Proteomes" id="UP000053599"/>
    </source>
</evidence>
<evidence type="ECO:0000259" key="1">
    <source>
        <dbReference type="Pfam" id="PF12697"/>
    </source>
</evidence>
<dbReference type="Pfam" id="PF12697">
    <property type="entry name" value="Abhydrolase_6"/>
    <property type="match status" value="1"/>
</dbReference>
<protein>
    <recommendedName>
        <fullName evidence="1">AB hydrolase-1 domain-containing protein</fullName>
    </recommendedName>
</protein>
<evidence type="ECO:0000313" key="2">
    <source>
        <dbReference type="EMBL" id="KIV79699.1"/>
    </source>
</evidence>
<feature type="domain" description="AB hydrolase-1" evidence="1">
    <location>
        <begin position="11"/>
        <end position="248"/>
    </location>
</feature>
<dbReference type="HOGENOM" id="CLU_046066_1_0_1"/>
<proteinExistence type="predicted"/>
<dbReference type="Proteomes" id="UP000053599">
    <property type="component" value="Unassembled WGS sequence"/>
</dbReference>
<dbReference type="AlphaFoldDB" id="A0A0D1YFN8"/>
<dbReference type="Gene3D" id="3.40.50.1820">
    <property type="entry name" value="alpha/beta hydrolase"/>
    <property type="match status" value="1"/>
</dbReference>
<sequence>MVKALSSNPTILWVNGAFSPASFYTTMAEHVRSQGYEIVVDTLPSCSRAPPEQPATMAEDAVHFHDIAEKLADQGKEIVMVMHSYGGVVGTECSKGLSRTERREAGKAGGIIKLVYFTCVVPGVGISLRELLPGDDLPWLIVRDDGFIQQVPEESAQPTFSDLPKEEGIEWCRKMPLHSLASYEGKLTYPAYKYIRSSWIFCEKDQVVNPDLQRSFIEMIEKESGKKVDVHNLAMPHCPNISAPLQLANVVVKAVAAN</sequence>
<name>A0A0D1YFN8_9EURO</name>
<dbReference type="InterPro" id="IPR052897">
    <property type="entry name" value="Sec-Metab_Biosynth_Hydrolase"/>
</dbReference>
<reference evidence="2 3" key="1">
    <citation type="submission" date="2015-01" db="EMBL/GenBank/DDBJ databases">
        <title>The Genome Sequence of Exophiala sideris CBS121828.</title>
        <authorList>
            <consortium name="The Broad Institute Genomics Platform"/>
            <person name="Cuomo C."/>
            <person name="de Hoog S."/>
            <person name="Gorbushina A."/>
            <person name="Stielow B."/>
            <person name="Teixiera M."/>
            <person name="Abouelleil A."/>
            <person name="Chapman S.B."/>
            <person name="Priest M."/>
            <person name="Young S.K."/>
            <person name="Wortman J."/>
            <person name="Nusbaum C."/>
            <person name="Birren B."/>
        </authorList>
    </citation>
    <scope>NUCLEOTIDE SEQUENCE [LARGE SCALE GENOMIC DNA]</scope>
    <source>
        <strain evidence="2 3">CBS 121828</strain>
    </source>
</reference>
<dbReference type="PANTHER" id="PTHR37017:SF13">
    <property type="entry name" value="AB HYDROLASE-1 DOMAIN-CONTAINING PROTEIN"/>
    <property type="match status" value="1"/>
</dbReference>
<dbReference type="InterPro" id="IPR000073">
    <property type="entry name" value="AB_hydrolase_1"/>
</dbReference>